<accession>R7TPQ5</accession>
<evidence type="ECO:0000256" key="1">
    <source>
        <dbReference type="SAM" id="MobiDB-lite"/>
    </source>
</evidence>
<reference evidence="2 4" key="2">
    <citation type="journal article" date="2013" name="Nature">
        <title>Insights into bilaterian evolution from three spiralian genomes.</title>
        <authorList>
            <person name="Simakov O."/>
            <person name="Marletaz F."/>
            <person name="Cho S.J."/>
            <person name="Edsinger-Gonzales E."/>
            <person name="Havlak P."/>
            <person name="Hellsten U."/>
            <person name="Kuo D.H."/>
            <person name="Larsson T."/>
            <person name="Lv J."/>
            <person name="Arendt D."/>
            <person name="Savage R."/>
            <person name="Osoegawa K."/>
            <person name="de Jong P."/>
            <person name="Grimwood J."/>
            <person name="Chapman J.A."/>
            <person name="Shapiro H."/>
            <person name="Aerts A."/>
            <person name="Otillar R.P."/>
            <person name="Terry A.Y."/>
            <person name="Boore J.L."/>
            <person name="Grigoriev I.V."/>
            <person name="Lindberg D.R."/>
            <person name="Seaver E.C."/>
            <person name="Weisblat D.A."/>
            <person name="Putnam N.H."/>
            <person name="Rokhsar D.S."/>
        </authorList>
    </citation>
    <scope>NUCLEOTIDE SEQUENCE</scope>
    <source>
        <strain evidence="2 4">I ESC-2004</strain>
    </source>
</reference>
<reference evidence="4" key="1">
    <citation type="submission" date="2012-12" db="EMBL/GenBank/DDBJ databases">
        <authorList>
            <person name="Hellsten U."/>
            <person name="Grimwood J."/>
            <person name="Chapman J.A."/>
            <person name="Shapiro H."/>
            <person name="Aerts A."/>
            <person name="Otillar R.P."/>
            <person name="Terry A.Y."/>
            <person name="Boore J.L."/>
            <person name="Simakov O."/>
            <person name="Marletaz F."/>
            <person name="Cho S.-J."/>
            <person name="Edsinger-Gonzales E."/>
            <person name="Havlak P."/>
            <person name="Kuo D.-H."/>
            <person name="Larsson T."/>
            <person name="Lv J."/>
            <person name="Arendt D."/>
            <person name="Savage R."/>
            <person name="Osoegawa K."/>
            <person name="de Jong P."/>
            <person name="Lindberg D.R."/>
            <person name="Seaver E.C."/>
            <person name="Weisblat D.A."/>
            <person name="Putnam N.H."/>
            <person name="Grigoriev I.V."/>
            <person name="Rokhsar D.S."/>
        </authorList>
    </citation>
    <scope>NUCLEOTIDE SEQUENCE</scope>
    <source>
        <strain evidence="4">I ESC-2004</strain>
    </source>
</reference>
<dbReference type="AlphaFoldDB" id="R7TPQ5"/>
<dbReference type="OrthoDB" id="448954at2759"/>
<evidence type="ECO:0000313" key="3">
    <source>
        <dbReference type="EnsemblMetazoa" id="CapteP196573"/>
    </source>
</evidence>
<feature type="compositionally biased region" description="Basic and acidic residues" evidence="1">
    <location>
        <begin position="203"/>
        <end position="213"/>
    </location>
</feature>
<feature type="region of interest" description="Disordered" evidence="1">
    <location>
        <begin position="159"/>
        <end position="217"/>
    </location>
</feature>
<dbReference type="EnsemblMetazoa" id="CapteT196573">
    <property type="protein sequence ID" value="CapteP196573"/>
    <property type="gene ID" value="CapteG196573"/>
</dbReference>
<organism evidence="2">
    <name type="scientific">Capitella teleta</name>
    <name type="common">Polychaete worm</name>
    <dbReference type="NCBI Taxonomy" id="283909"/>
    <lineage>
        <taxon>Eukaryota</taxon>
        <taxon>Metazoa</taxon>
        <taxon>Spiralia</taxon>
        <taxon>Lophotrochozoa</taxon>
        <taxon>Annelida</taxon>
        <taxon>Polychaeta</taxon>
        <taxon>Sedentaria</taxon>
        <taxon>Scolecida</taxon>
        <taxon>Capitellidae</taxon>
        <taxon>Capitella</taxon>
    </lineage>
</organism>
<proteinExistence type="predicted"/>
<sequence length="324" mass="37028">ELKQSREDEAEEVLMESLLQGLNDAFGTEAKLADIKMKTKVIEGESDFSKAVDEMSEEEEEEEEEEEVTPVEEGDETIKEFQTGLDDMLESGEEREHISKYKDTIESAMNAQFENIIDEAQQELGVEGDKEEMVKELAKTLSGLIKKLEITEKQIREVDEILDDADEPGSSPNPSYQETLLNPESQKRHKRPPHGRSPSPPGDRSRRALERKLSSFRPKLAKNVRAARVGKIVPRTRKEFDLQERLKGVKTEGRKVEVKIMTEFLDESQLEKYKDADGKPIDRIVFAVVTDNDGEIQEQKHQHEMEKAYNFAWGNNKKPKSPLV</sequence>
<evidence type="ECO:0000313" key="4">
    <source>
        <dbReference type="Proteomes" id="UP000014760"/>
    </source>
</evidence>
<dbReference type="HOGENOM" id="CLU_859349_0_0_1"/>
<dbReference type="EMBL" id="KB309090">
    <property type="protein sequence ID" value="ELT95552.1"/>
    <property type="molecule type" value="Genomic_DNA"/>
</dbReference>
<feature type="non-terminal residue" evidence="2">
    <location>
        <position position="1"/>
    </location>
</feature>
<gene>
    <name evidence="2" type="ORF">CAPTEDRAFT_196573</name>
</gene>
<keyword evidence="4" id="KW-1185">Reference proteome</keyword>
<dbReference type="OMA" id="VWGGHRE"/>
<dbReference type="Proteomes" id="UP000014760">
    <property type="component" value="Unassembled WGS sequence"/>
</dbReference>
<dbReference type="EMBL" id="AMQN01011775">
    <property type="status" value="NOT_ANNOTATED_CDS"/>
    <property type="molecule type" value="Genomic_DNA"/>
</dbReference>
<dbReference type="STRING" id="283909.R7TPQ5"/>
<feature type="compositionally biased region" description="Acidic residues" evidence="1">
    <location>
        <begin position="54"/>
        <end position="75"/>
    </location>
</feature>
<feature type="compositionally biased region" description="Polar residues" evidence="1">
    <location>
        <begin position="170"/>
        <end position="184"/>
    </location>
</feature>
<feature type="region of interest" description="Disordered" evidence="1">
    <location>
        <begin position="46"/>
        <end position="77"/>
    </location>
</feature>
<protein>
    <submittedName>
        <fullName evidence="2 3">Uncharacterized protein</fullName>
    </submittedName>
</protein>
<reference evidence="3" key="3">
    <citation type="submission" date="2015-06" db="UniProtKB">
        <authorList>
            <consortium name="EnsemblMetazoa"/>
        </authorList>
    </citation>
    <scope>IDENTIFICATION</scope>
</reference>
<evidence type="ECO:0000313" key="2">
    <source>
        <dbReference type="EMBL" id="ELT95552.1"/>
    </source>
</evidence>
<name>R7TPQ5_CAPTE</name>